<name>A0ABS4F733_9BACL</name>
<comment type="caution">
    <text evidence="3">The sequence shown here is derived from an EMBL/GenBank/DDBJ whole genome shotgun (WGS) entry which is preliminary data.</text>
</comment>
<dbReference type="InterPro" id="IPR011009">
    <property type="entry name" value="Kinase-like_dom_sf"/>
</dbReference>
<dbReference type="GO" id="GO:0016301">
    <property type="term" value="F:kinase activity"/>
    <property type="evidence" value="ECO:0007669"/>
    <property type="project" value="UniProtKB-KW"/>
</dbReference>
<organism evidence="3 4">
    <name type="scientific">Paenibacillus lactis</name>
    <dbReference type="NCBI Taxonomy" id="228574"/>
    <lineage>
        <taxon>Bacteria</taxon>
        <taxon>Bacillati</taxon>
        <taxon>Bacillota</taxon>
        <taxon>Bacilli</taxon>
        <taxon>Bacillales</taxon>
        <taxon>Paenibacillaceae</taxon>
        <taxon>Paenibacillus</taxon>
    </lineage>
</organism>
<evidence type="ECO:0000259" key="2">
    <source>
        <dbReference type="Pfam" id="PF01636"/>
    </source>
</evidence>
<evidence type="ECO:0000313" key="3">
    <source>
        <dbReference type="EMBL" id="MBP1891872.1"/>
    </source>
</evidence>
<dbReference type="InterPro" id="IPR050249">
    <property type="entry name" value="Pseudomonas-type_ThrB"/>
</dbReference>
<gene>
    <name evidence="3" type="ORF">J2Z18_000944</name>
</gene>
<sequence>MEQAVLNQGAGKFGKGAYSLKLLGGFDQSVFEYAGEDGSRFVLKFLDAAKYRKADIIREQTWMAHLAGHGLRIAESLTSHQGLLIEEVAHGGQLFYVIAFTMAPGRPLTDLESDAAVIERWGRGLGRMHALGKHGSAALLHQMGFAHWNSHPIFTDEFPAAAGEKVHTRWKEYLKELSSLPQDPQGYGIVHNDLHHRNFHVHDGDIVFFDFGDIGYHWYAYDIAISIYHAVQTVPGPRKAEFASRFCDALLTGYLQEHPLSTDWIKRIPFFIDFRNVYSFVYFSKYVDWHELDERTRKYLAGMKADIEAGTPVVHCRYHNR</sequence>
<reference evidence="3 4" key="1">
    <citation type="submission" date="2021-03" db="EMBL/GenBank/DDBJ databases">
        <title>Genomic Encyclopedia of Type Strains, Phase IV (KMG-IV): sequencing the most valuable type-strain genomes for metagenomic binning, comparative biology and taxonomic classification.</title>
        <authorList>
            <person name="Goeker M."/>
        </authorList>
    </citation>
    <scope>NUCLEOTIDE SEQUENCE [LARGE SCALE GENOMIC DNA]</scope>
    <source>
        <strain evidence="3 4">DSM 15596</strain>
    </source>
</reference>
<feature type="domain" description="Aminoglycoside phosphotransferase" evidence="2">
    <location>
        <begin position="22"/>
        <end position="255"/>
    </location>
</feature>
<dbReference type="RefSeq" id="WP_210094235.1">
    <property type="nucleotide sequence ID" value="NZ_CP139098.1"/>
</dbReference>
<dbReference type="PANTHER" id="PTHR21064">
    <property type="entry name" value="AMINOGLYCOSIDE PHOSPHOTRANSFERASE DOMAIN-CONTAINING PROTEIN-RELATED"/>
    <property type="match status" value="1"/>
</dbReference>
<keyword evidence="4" id="KW-1185">Reference proteome</keyword>
<protein>
    <submittedName>
        <fullName evidence="3">Ser/Thr protein kinase RdoA (MazF antagonist)</fullName>
    </submittedName>
</protein>
<dbReference type="Pfam" id="PF01636">
    <property type="entry name" value="APH"/>
    <property type="match status" value="1"/>
</dbReference>
<dbReference type="Gene3D" id="3.90.1200.10">
    <property type="match status" value="1"/>
</dbReference>
<dbReference type="GeneID" id="95402983"/>
<dbReference type="Proteomes" id="UP000706926">
    <property type="component" value="Unassembled WGS sequence"/>
</dbReference>
<evidence type="ECO:0000313" key="4">
    <source>
        <dbReference type="Proteomes" id="UP000706926"/>
    </source>
</evidence>
<dbReference type="EMBL" id="JAGGKI010000002">
    <property type="protein sequence ID" value="MBP1891872.1"/>
    <property type="molecule type" value="Genomic_DNA"/>
</dbReference>
<accession>A0ABS4F733</accession>
<evidence type="ECO:0000256" key="1">
    <source>
        <dbReference type="ARBA" id="ARBA00038240"/>
    </source>
</evidence>
<dbReference type="SUPFAM" id="SSF56112">
    <property type="entry name" value="Protein kinase-like (PK-like)"/>
    <property type="match status" value="1"/>
</dbReference>
<dbReference type="InterPro" id="IPR002575">
    <property type="entry name" value="Aminoglycoside_PTrfase"/>
</dbReference>
<comment type="similarity">
    <text evidence="1">Belongs to the pseudomonas-type ThrB family.</text>
</comment>
<keyword evidence="3" id="KW-0808">Transferase</keyword>
<proteinExistence type="inferred from homology"/>
<keyword evidence="3" id="KW-0418">Kinase</keyword>
<dbReference type="PANTHER" id="PTHR21064:SF6">
    <property type="entry name" value="AMINOGLYCOSIDE PHOSPHOTRANSFERASE DOMAIN-CONTAINING PROTEIN"/>
    <property type="match status" value="1"/>
</dbReference>